<sequence length="519" mass="58278">MGLVQQLFWVFSLAIFIIVLTYHVFFVIYSPSNLPRVGADKGNTWSTMRKQFNTDCLSFLNDVYENYSKKGKSVVIPVFGPHDEVILPPSSLAWLCRQPDNVLSSIDAQIDSIQPHYSLGNKFAYDPWGGMLIKTDLNSAIETVCAVLNDELSAAFSACFGDDYDNWKEVDLFPACRIIGGRATLRFTLGDSPEGRRLCADEAFVQSCYDVLDGMLDTAGAMASSLKIFRPFLGPWASRAMPGKLQDLAKRIEPLYQERMNMLRGHLTENDSEPQDLIQMMLQYAVNERPKEASSLDDIAKRLALSNFGTMHQTILTLHNLILNIIDSDTEFDTVSILRDEVTGVLGQGNDTTSKHVTRETLRVNSFIGRTVQRLVVAPSGVTTPDGIQLRRGTMVSILAHQSQTDEDYFKDPLKFDPFRFSREREAAADEVTGHPGLNHLSLVSTSAKYLPFSHGRHACPGRFLVDFELKMIMAYAVKNYDREFPEQYGGKRPPNSWFSGFGIPPLDAKIRVKRKKCD</sequence>
<accession>A0AA35M0U0</accession>
<dbReference type="CDD" id="cd11041">
    <property type="entry name" value="CYP503A1-like"/>
    <property type="match status" value="1"/>
</dbReference>
<keyword evidence="3 8" id="KW-0349">Heme</keyword>
<evidence type="ECO:0000256" key="2">
    <source>
        <dbReference type="ARBA" id="ARBA00010617"/>
    </source>
</evidence>
<dbReference type="Pfam" id="PF00067">
    <property type="entry name" value="p450"/>
    <property type="match status" value="1"/>
</dbReference>
<evidence type="ECO:0000256" key="10">
    <source>
        <dbReference type="SAM" id="Phobius"/>
    </source>
</evidence>
<dbReference type="EMBL" id="CABFNP030000823">
    <property type="protein sequence ID" value="CAI6088402.1"/>
    <property type="molecule type" value="Genomic_DNA"/>
</dbReference>
<comment type="caution">
    <text evidence="11">The sequence shown here is derived from an EMBL/GenBank/DDBJ whole genome shotgun (WGS) entry which is preliminary data.</text>
</comment>
<keyword evidence="6 8" id="KW-0408">Iron</keyword>
<evidence type="ECO:0000313" key="11">
    <source>
        <dbReference type="EMBL" id="CAI6088402.1"/>
    </source>
</evidence>
<protein>
    <recommendedName>
        <fullName evidence="13">Cytochrome P450</fullName>
    </recommendedName>
</protein>
<dbReference type="PRINTS" id="PR00465">
    <property type="entry name" value="EP450IV"/>
</dbReference>
<keyword evidence="12" id="KW-1185">Reference proteome</keyword>
<keyword evidence="4 8" id="KW-0479">Metal-binding</keyword>
<evidence type="ECO:0000256" key="3">
    <source>
        <dbReference type="ARBA" id="ARBA00022617"/>
    </source>
</evidence>
<evidence type="ECO:0000256" key="9">
    <source>
        <dbReference type="RuleBase" id="RU000461"/>
    </source>
</evidence>
<feature type="transmembrane region" description="Helical" evidence="10">
    <location>
        <begin position="7"/>
        <end position="29"/>
    </location>
</feature>
<dbReference type="Gene3D" id="1.10.630.10">
    <property type="entry name" value="Cytochrome P450"/>
    <property type="match status" value="1"/>
</dbReference>
<keyword evidence="10" id="KW-0472">Membrane</keyword>
<dbReference type="GO" id="GO:0016705">
    <property type="term" value="F:oxidoreductase activity, acting on paired donors, with incorporation or reduction of molecular oxygen"/>
    <property type="evidence" value="ECO:0007669"/>
    <property type="project" value="InterPro"/>
</dbReference>
<reference evidence="11" key="1">
    <citation type="submission" date="2023-01" db="EMBL/GenBank/DDBJ databases">
        <authorList>
            <person name="Piombo E."/>
        </authorList>
    </citation>
    <scope>NUCLEOTIDE SEQUENCE</scope>
</reference>
<dbReference type="InterPro" id="IPR017972">
    <property type="entry name" value="Cyt_P450_CS"/>
</dbReference>
<name>A0AA35M0U0_9HYPO</name>
<dbReference type="InterPro" id="IPR036396">
    <property type="entry name" value="Cyt_P450_sf"/>
</dbReference>
<comment type="similarity">
    <text evidence="2 9">Belongs to the cytochrome P450 family.</text>
</comment>
<keyword evidence="10" id="KW-1133">Transmembrane helix</keyword>
<dbReference type="GO" id="GO:0020037">
    <property type="term" value="F:heme binding"/>
    <property type="evidence" value="ECO:0007669"/>
    <property type="project" value="InterPro"/>
</dbReference>
<keyword evidence="10" id="KW-0812">Transmembrane</keyword>
<feature type="binding site" description="axial binding residue" evidence="8">
    <location>
        <position position="460"/>
    </location>
    <ligand>
        <name>heme</name>
        <dbReference type="ChEBI" id="CHEBI:30413"/>
    </ligand>
    <ligandPart>
        <name>Fe</name>
        <dbReference type="ChEBI" id="CHEBI:18248"/>
    </ligandPart>
</feature>
<organism evidence="11 12">
    <name type="scientific">Clonostachys chloroleuca</name>
    <dbReference type="NCBI Taxonomy" id="1926264"/>
    <lineage>
        <taxon>Eukaryota</taxon>
        <taxon>Fungi</taxon>
        <taxon>Dikarya</taxon>
        <taxon>Ascomycota</taxon>
        <taxon>Pezizomycotina</taxon>
        <taxon>Sordariomycetes</taxon>
        <taxon>Hypocreomycetidae</taxon>
        <taxon>Hypocreales</taxon>
        <taxon>Bionectriaceae</taxon>
        <taxon>Clonostachys</taxon>
    </lineage>
</organism>
<dbReference type="PROSITE" id="PS00086">
    <property type="entry name" value="CYTOCHROME_P450"/>
    <property type="match status" value="1"/>
</dbReference>
<gene>
    <name evidence="11" type="ORF">CCHLO57077_00010812</name>
</gene>
<evidence type="ECO:0000256" key="7">
    <source>
        <dbReference type="ARBA" id="ARBA00023033"/>
    </source>
</evidence>
<dbReference type="PANTHER" id="PTHR46206:SF1">
    <property type="entry name" value="P450, PUTATIVE (EUROFUNG)-RELATED"/>
    <property type="match status" value="1"/>
</dbReference>
<evidence type="ECO:0008006" key="13">
    <source>
        <dbReference type="Google" id="ProtNLM"/>
    </source>
</evidence>
<evidence type="ECO:0000256" key="8">
    <source>
        <dbReference type="PIRSR" id="PIRSR602403-1"/>
    </source>
</evidence>
<evidence type="ECO:0000256" key="6">
    <source>
        <dbReference type="ARBA" id="ARBA00023004"/>
    </source>
</evidence>
<evidence type="ECO:0000256" key="5">
    <source>
        <dbReference type="ARBA" id="ARBA00023002"/>
    </source>
</evidence>
<dbReference type="GO" id="GO:0004497">
    <property type="term" value="F:monooxygenase activity"/>
    <property type="evidence" value="ECO:0007669"/>
    <property type="project" value="UniProtKB-KW"/>
</dbReference>
<proteinExistence type="inferred from homology"/>
<evidence type="ECO:0000313" key="12">
    <source>
        <dbReference type="Proteomes" id="UP001160390"/>
    </source>
</evidence>
<dbReference type="PANTHER" id="PTHR46206">
    <property type="entry name" value="CYTOCHROME P450"/>
    <property type="match status" value="1"/>
</dbReference>
<keyword evidence="5 9" id="KW-0560">Oxidoreductase</keyword>
<evidence type="ECO:0000256" key="4">
    <source>
        <dbReference type="ARBA" id="ARBA00022723"/>
    </source>
</evidence>
<dbReference type="InterPro" id="IPR002403">
    <property type="entry name" value="Cyt_P450_E_grp-IV"/>
</dbReference>
<dbReference type="InterPro" id="IPR001128">
    <property type="entry name" value="Cyt_P450"/>
</dbReference>
<dbReference type="AlphaFoldDB" id="A0AA35M0U0"/>
<dbReference type="Proteomes" id="UP001160390">
    <property type="component" value="Unassembled WGS sequence"/>
</dbReference>
<dbReference type="GO" id="GO:0005506">
    <property type="term" value="F:iron ion binding"/>
    <property type="evidence" value="ECO:0007669"/>
    <property type="project" value="InterPro"/>
</dbReference>
<evidence type="ECO:0000256" key="1">
    <source>
        <dbReference type="ARBA" id="ARBA00001971"/>
    </source>
</evidence>
<dbReference type="SUPFAM" id="SSF48264">
    <property type="entry name" value="Cytochrome P450"/>
    <property type="match status" value="1"/>
</dbReference>
<keyword evidence="7 9" id="KW-0503">Monooxygenase</keyword>
<comment type="cofactor">
    <cofactor evidence="1 8">
        <name>heme</name>
        <dbReference type="ChEBI" id="CHEBI:30413"/>
    </cofactor>
</comment>